<gene>
    <name evidence="2" type="ORF">CLUMA_CG011508</name>
</gene>
<feature type="compositionally biased region" description="Polar residues" evidence="1">
    <location>
        <begin position="55"/>
        <end position="65"/>
    </location>
</feature>
<name>A0A1J1IF09_9DIPT</name>
<proteinExistence type="predicted"/>
<reference evidence="2 3" key="1">
    <citation type="submission" date="2015-04" db="EMBL/GenBank/DDBJ databases">
        <authorList>
            <person name="Syromyatnikov M.Y."/>
            <person name="Popov V.N."/>
        </authorList>
    </citation>
    <scope>NUCLEOTIDE SEQUENCE [LARGE SCALE GENOMIC DNA]</scope>
</reference>
<organism evidence="2 3">
    <name type="scientific">Clunio marinus</name>
    <dbReference type="NCBI Taxonomy" id="568069"/>
    <lineage>
        <taxon>Eukaryota</taxon>
        <taxon>Metazoa</taxon>
        <taxon>Ecdysozoa</taxon>
        <taxon>Arthropoda</taxon>
        <taxon>Hexapoda</taxon>
        <taxon>Insecta</taxon>
        <taxon>Pterygota</taxon>
        <taxon>Neoptera</taxon>
        <taxon>Endopterygota</taxon>
        <taxon>Diptera</taxon>
        <taxon>Nematocera</taxon>
        <taxon>Chironomoidea</taxon>
        <taxon>Chironomidae</taxon>
        <taxon>Clunio</taxon>
    </lineage>
</organism>
<accession>A0A1J1IF09</accession>
<feature type="region of interest" description="Disordered" evidence="1">
    <location>
        <begin position="87"/>
        <end position="117"/>
    </location>
</feature>
<dbReference type="AlphaFoldDB" id="A0A1J1IF09"/>
<feature type="compositionally biased region" description="Polar residues" evidence="1">
    <location>
        <begin position="1"/>
        <end position="30"/>
    </location>
</feature>
<evidence type="ECO:0000256" key="1">
    <source>
        <dbReference type="SAM" id="MobiDB-lite"/>
    </source>
</evidence>
<feature type="region of interest" description="Disordered" evidence="1">
    <location>
        <begin position="1"/>
        <end position="75"/>
    </location>
</feature>
<protein>
    <submittedName>
        <fullName evidence="2">CLUMA_CG011508, isoform A</fullName>
    </submittedName>
</protein>
<dbReference type="EMBL" id="CVRI01000047">
    <property type="protein sequence ID" value="CRK98140.1"/>
    <property type="molecule type" value="Genomic_DNA"/>
</dbReference>
<feature type="compositionally biased region" description="Basic and acidic residues" evidence="1">
    <location>
        <begin position="31"/>
        <end position="45"/>
    </location>
</feature>
<evidence type="ECO:0000313" key="3">
    <source>
        <dbReference type="Proteomes" id="UP000183832"/>
    </source>
</evidence>
<evidence type="ECO:0000313" key="2">
    <source>
        <dbReference type="EMBL" id="CRK98140.1"/>
    </source>
</evidence>
<sequence length="117" mass="13199">MNFKSVNIILNTNNPQSESSLKAITSNVEPQSKDEDSKTNEKGNLELDLPPVPTNTPISSKSVGSNDGAEEIKRKYRNPFAKKYFKKSNIKKQDVITPQPFHQDPPHQTFVPQPHQQ</sequence>
<dbReference type="Proteomes" id="UP000183832">
    <property type="component" value="Unassembled WGS sequence"/>
</dbReference>
<keyword evidence="3" id="KW-1185">Reference proteome</keyword>